<organism evidence="1 2">
    <name type="scientific">Apostasia shenzhenica</name>
    <dbReference type="NCBI Taxonomy" id="1088818"/>
    <lineage>
        <taxon>Eukaryota</taxon>
        <taxon>Viridiplantae</taxon>
        <taxon>Streptophyta</taxon>
        <taxon>Embryophyta</taxon>
        <taxon>Tracheophyta</taxon>
        <taxon>Spermatophyta</taxon>
        <taxon>Magnoliopsida</taxon>
        <taxon>Liliopsida</taxon>
        <taxon>Asparagales</taxon>
        <taxon>Orchidaceae</taxon>
        <taxon>Apostasioideae</taxon>
        <taxon>Apostasia</taxon>
    </lineage>
</organism>
<dbReference type="PANTHER" id="PTHR33710">
    <property type="entry name" value="BNAC02G09200D PROTEIN"/>
    <property type="match status" value="1"/>
</dbReference>
<sequence>MCTSLHLRRLAGASLGSTGIRKGASATILGNSCDVFIFFIQAPEWLLAILMKFSYLSEKCGGAERNLSSMRTFRESMEDSGLQDLGFMGNPFTWCNKEENNLITECLDCAVANEEWRNLYKNAVVIHKDFFGSDHRVLQISLSKEDRSSQMTRRKTIFRFD</sequence>
<reference evidence="1 2" key="1">
    <citation type="journal article" date="2017" name="Nature">
        <title>The Apostasia genome and the evolution of orchids.</title>
        <authorList>
            <person name="Zhang G.Q."/>
            <person name="Liu K.W."/>
            <person name="Li Z."/>
            <person name="Lohaus R."/>
            <person name="Hsiao Y.Y."/>
            <person name="Niu S.C."/>
            <person name="Wang J.Y."/>
            <person name="Lin Y.C."/>
            <person name="Xu Q."/>
            <person name="Chen L.J."/>
            <person name="Yoshida K."/>
            <person name="Fujiwara S."/>
            <person name="Wang Z.W."/>
            <person name="Zhang Y.Q."/>
            <person name="Mitsuda N."/>
            <person name="Wang M."/>
            <person name="Liu G.H."/>
            <person name="Pecoraro L."/>
            <person name="Huang H.X."/>
            <person name="Xiao X.J."/>
            <person name="Lin M."/>
            <person name="Wu X.Y."/>
            <person name="Wu W.L."/>
            <person name="Chen Y.Y."/>
            <person name="Chang S.B."/>
            <person name="Sakamoto S."/>
            <person name="Ohme-Takagi M."/>
            <person name="Yagi M."/>
            <person name="Zeng S.J."/>
            <person name="Shen C.Y."/>
            <person name="Yeh C.M."/>
            <person name="Luo Y.B."/>
            <person name="Tsai W.C."/>
            <person name="Van de Peer Y."/>
            <person name="Liu Z.J."/>
        </authorList>
    </citation>
    <scope>NUCLEOTIDE SEQUENCE [LARGE SCALE GENOMIC DNA]</scope>
    <source>
        <strain evidence="2">cv. Shenzhen</strain>
        <tissue evidence="1">Stem</tissue>
    </source>
</reference>
<dbReference type="EMBL" id="KZ451908">
    <property type="protein sequence ID" value="PKA63639.1"/>
    <property type="molecule type" value="Genomic_DNA"/>
</dbReference>
<dbReference type="Gene3D" id="3.60.10.10">
    <property type="entry name" value="Endonuclease/exonuclease/phosphatase"/>
    <property type="match status" value="1"/>
</dbReference>
<dbReference type="InterPro" id="IPR036691">
    <property type="entry name" value="Endo/exonu/phosph_ase_sf"/>
</dbReference>
<proteinExistence type="predicted"/>
<evidence type="ECO:0000313" key="2">
    <source>
        <dbReference type="Proteomes" id="UP000236161"/>
    </source>
</evidence>
<evidence type="ECO:0000313" key="1">
    <source>
        <dbReference type="EMBL" id="PKA63639.1"/>
    </source>
</evidence>
<name>A0A2I0B774_9ASPA</name>
<dbReference type="Proteomes" id="UP000236161">
    <property type="component" value="Unassembled WGS sequence"/>
</dbReference>
<gene>
    <name evidence="1" type="ORF">AXF42_Ash005534</name>
</gene>
<dbReference type="OrthoDB" id="688652at2759"/>
<dbReference type="PANTHER" id="PTHR33710:SF77">
    <property type="entry name" value="DNASE I-LIKE SUPERFAMILY PROTEIN"/>
    <property type="match status" value="1"/>
</dbReference>
<accession>A0A2I0B774</accession>
<dbReference type="AlphaFoldDB" id="A0A2I0B774"/>
<keyword evidence="2" id="KW-1185">Reference proteome</keyword>
<evidence type="ECO:0008006" key="3">
    <source>
        <dbReference type="Google" id="ProtNLM"/>
    </source>
</evidence>
<dbReference type="SUPFAM" id="SSF56219">
    <property type="entry name" value="DNase I-like"/>
    <property type="match status" value="1"/>
</dbReference>
<protein>
    <recommendedName>
        <fullName evidence="3">Endonuclease/exonuclease/phosphatase domain-containing protein</fullName>
    </recommendedName>
</protein>